<protein>
    <submittedName>
        <fullName evidence="4">Outer membrane protein</fullName>
    </submittedName>
</protein>
<evidence type="ECO:0000256" key="2">
    <source>
        <dbReference type="SAM" id="SignalP"/>
    </source>
</evidence>
<gene>
    <name evidence="4" type="ORF">ACFQ2F_05345</name>
</gene>
<dbReference type="InterPro" id="IPR011250">
    <property type="entry name" value="OMP/PagP_B-barrel"/>
</dbReference>
<proteinExistence type="predicted"/>
<comment type="caution">
    <text evidence="4">The sequence shown here is derived from an EMBL/GenBank/DDBJ whole genome shotgun (WGS) entry which is preliminary data.</text>
</comment>
<dbReference type="Pfam" id="PF13505">
    <property type="entry name" value="OMP_b-brl"/>
    <property type="match status" value="1"/>
</dbReference>
<evidence type="ECO:0000313" key="5">
    <source>
        <dbReference type="Proteomes" id="UP001597102"/>
    </source>
</evidence>
<reference evidence="5" key="1">
    <citation type="journal article" date="2019" name="Int. J. Syst. Evol. Microbiol.">
        <title>The Global Catalogue of Microorganisms (GCM) 10K type strain sequencing project: providing services to taxonomists for standard genome sequencing and annotation.</title>
        <authorList>
            <consortium name="The Broad Institute Genomics Platform"/>
            <consortium name="The Broad Institute Genome Sequencing Center for Infectious Disease"/>
            <person name="Wu L."/>
            <person name="Ma J."/>
        </authorList>
    </citation>
    <scope>NUCLEOTIDE SEQUENCE [LARGE SCALE GENOMIC DNA]</scope>
    <source>
        <strain evidence="5">CCUG 61697</strain>
    </source>
</reference>
<dbReference type="InterPro" id="IPR027385">
    <property type="entry name" value="Beta-barrel_OMP"/>
</dbReference>
<dbReference type="EMBL" id="JBHTJO010000001">
    <property type="protein sequence ID" value="MFD0986517.1"/>
    <property type="molecule type" value="Genomic_DNA"/>
</dbReference>
<feature type="signal peptide" evidence="2">
    <location>
        <begin position="1"/>
        <end position="23"/>
    </location>
</feature>
<evidence type="ECO:0000259" key="3">
    <source>
        <dbReference type="Pfam" id="PF13505"/>
    </source>
</evidence>
<name>A0ABW3J863_9HYPH</name>
<sequence length="276" mass="29908">MGKTRIALSAFALVLCQVAGAHAADLGLPPPPPIMEAPPPVVADDCCTDQGWYFKGFLGSTSYDVSSIDNAAFDTADFTFHNLGFEASGFGGLGIGYKLNRHIRMDATAEYRNRATFHGLDSYEGPGFSGTNDYEATLKSWAMLANFYWDIICWNGLTPYVGAGVGFSRNYIGNFTDINVPNLGVAYANTNATTEFAWAIHAGFAFEVNDRVTLDLAYRYMNLGDAMSDTVIAYDGSGTADGLEFEDIDSHDVMLGVRWKFGHCCGQPAPMPVAFK</sequence>
<organism evidence="4 5">
    <name type="scientific">Methyloligella solikamskensis</name>
    <dbReference type="NCBI Taxonomy" id="1177756"/>
    <lineage>
        <taxon>Bacteria</taxon>
        <taxon>Pseudomonadati</taxon>
        <taxon>Pseudomonadota</taxon>
        <taxon>Alphaproteobacteria</taxon>
        <taxon>Hyphomicrobiales</taxon>
        <taxon>Hyphomicrobiaceae</taxon>
        <taxon>Methyloligella</taxon>
    </lineage>
</organism>
<dbReference type="SUPFAM" id="SSF56925">
    <property type="entry name" value="OMPA-like"/>
    <property type="match status" value="1"/>
</dbReference>
<feature type="chain" id="PRO_5046243453" evidence="2">
    <location>
        <begin position="24"/>
        <end position="276"/>
    </location>
</feature>
<dbReference type="Gene3D" id="2.40.160.20">
    <property type="match status" value="1"/>
</dbReference>
<evidence type="ECO:0000256" key="1">
    <source>
        <dbReference type="ARBA" id="ARBA00022729"/>
    </source>
</evidence>
<evidence type="ECO:0000313" key="4">
    <source>
        <dbReference type="EMBL" id="MFD0986517.1"/>
    </source>
</evidence>
<accession>A0ABW3J863</accession>
<dbReference type="RefSeq" id="WP_379086796.1">
    <property type="nucleotide sequence ID" value="NZ_JBHTJO010000001.1"/>
</dbReference>
<keyword evidence="5" id="KW-1185">Reference proteome</keyword>
<dbReference type="Proteomes" id="UP001597102">
    <property type="component" value="Unassembled WGS sequence"/>
</dbReference>
<feature type="domain" description="Outer membrane protein beta-barrel" evidence="3">
    <location>
        <begin position="72"/>
        <end position="261"/>
    </location>
</feature>
<keyword evidence="1 2" id="KW-0732">Signal</keyword>